<evidence type="ECO:0000313" key="5">
    <source>
        <dbReference type="WBParaSite" id="HDID_0000514701-mRNA-1"/>
    </source>
</evidence>
<evidence type="ECO:0000256" key="2">
    <source>
        <dbReference type="SAM" id="MobiDB-lite"/>
    </source>
</evidence>
<organism evidence="5">
    <name type="scientific">Hymenolepis diminuta</name>
    <name type="common">Rat tapeworm</name>
    <dbReference type="NCBI Taxonomy" id="6216"/>
    <lineage>
        <taxon>Eukaryota</taxon>
        <taxon>Metazoa</taxon>
        <taxon>Spiralia</taxon>
        <taxon>Lophotrochozoa</taxon>
        <taxon>Platyhelminthes</taxon>
        <taxon>Cestoda</taxon>
        <taxon>Eucestoda</taxon>
        <taxon>Cyclophyllidea</taxon>
        <taxon>Hymenolepididae</taxon>
        <taxon>Hymenolepis</taxon>
    </lineage>
</organism>
<feature type="region of interest" description="Disordered" evidence="2">
    <location>
        <begin position="125"/>
        <end position="164"/>
    </location>
</feature>
<accession>A0A0R3SJN2</accession>
<reference evidence="3 4" key="2">
    <citation type="submission" date="2018-11" db="EMBL/GenBank/DDBJ databases">
        <authorList>
            <consortium name="Pathogen Informatics"/>
        </authorList>
    </citation>
    <scope>NUCLEOTIDE SEQUENCE [LARGE SCALE GENOMIC DNA]</scope>
</reference>
<protein>
    <submittedName>
        <fullName evidence="3 5">Uncharacterized protein</fullName>
    </submittedName>
</protein>
<dbReference type="EMBL" id="UYSG01002400">
    <property type="protein sequence ID" value="VDL57463.1"/>
    <property type="molecule type" value="Genomic_DNA"/>
</dbReference>
<name>A0A0R3SJN2_HYMDI</name>
<feature type="coiled-coil region" evidence="1">
    <location>
        <begin position="35"/>
        <end position="69"/>
    </location>
</feature>
<evidence type="ECO:0000256" key="1">
    <source>
        <dbReference type="SAM" id="Coils"/>
    </source>
</evidence>
<proteinExistence type="predicted"/>
<reference evidence="5" key="1">
    <citation type="submission" date="2017-02" db="UniProtKB">
        <authorList>
            <consortium name="WormBaseParasite"/>
        </authorList>
    </citation>
    <scope>IDENTIFICATION</scope>
</reference>
<evidence type="ECO:0000313" key="3">
    <source>
        <dbReference type="EMBL" id="VDL57463.1"/>
    </source>
</evidence>
<dbReference type="AlphaFoldDB" id="A0A0R3SJN2"/>
<dbReference type="OrthoDB" id="10488376at2759"/>
<keyword evidence="1" id="KW-0175">Coiled coil</keyword>
<dbReference type="WBParaSite" id="HDID_0000514701-mRNA-1">
    <property type="protein sequence ID" value="HDID_0000514701-mRNA-1"/>
    <property type="gene ID" value="HDID_0000514701"/>
</dbReference>
<dbReference type="Proteomes" id="UP000274504">
    <property type="component" value="Unassembled WGS sequence"/>
</dbReference>
<gene>
    <name evidence="3" type="ORF">HDID_LOCUS5145</name>
</gene>
<feature type="compositionally biased region" description="Basic and acidic residues" evidence="2">
    <location>
        <begin position="135"/>
        <end position="149"/>
    </location>
</feature>
<sequence>MCDEVLSFGDISRSNGQCSCYDSLISANSYSNDYIYQLEYEKRKHIDQIKSLQRQLDLSDRRNSELSEEITAANNLNHRHSDDTGYPTSEPVLPIQVSNFEMNKCELKSIGEEIENALSEISVYKESSETEISGTEEKEIFQTKDKSVERSPILLTENDISRRR</sequence>
<evidence type="ECO:0000313" key="4">
    <source>
        <dbReference type="Proteomes" id="UP000274504"/>
    </source>
</evidence>